<organism evidence="1">
    <name type="scientific">Aphanomyces astaci</name>
    <name type="common">Crayfish plague agent</name>
    <dbReference type="NCBI Taxonomy" id="112090"/>
    <lineage>
        <taxon>Eukaryota</taxon>
        <taxon>Sar</taxon>
        <taxon>Stramenopiles</taxon>
        <taxon>Oomycota</taxon>
        <taxon>Saprolegniomycetes</taxon>
        <taxon>Saprolegniales</taxon>
        <taxon>Verrucalvaceae</taxon>
        <taxon>Aphanomyces</taxon>
    </lineage>
</organism>
<dbReference type="GeneID" id="20803909"/>
<gene>
    <name evidence="1" type="ORF">H257_01913</name>
</gene>
<accession>W4H6E3</accession>
<reference evidence="1" key="1">
    <citation type="submission" date="2013-12" db="EMBL/GenBank/DDBJ databases">
        <title>The Genome Sequence of Aphanomyces astaci APO3.</title>
        <authorList>
            <consortium name="The Broad Institute Genomics Platform"/>
            <person name="Russ C."/>
            <person name="Tyler B."/>
            <person name="van West P."/>
            <person name="Dieguez-Uribeondo J."/>
            <person name="Young S.K."/>
            <person name="Zeng Q."/>
            <person name="Gargeya S."/>
            <person name="Fitzgerald M."/>
            <person name="Abouelleil A."/>
            <person name="Alvarado L."/>
            <person name="Chapman S.B."/>
            <person name="Gainer-Dewar J."/>
            <person name="Goldberg J."/>
            <person name="Griggs A."/>
            <person name="Gujja S."/>
            <person name="Hansen M."/>
            <person name="Howarth C."/>
            <person name="Imamovic A."/>
            <person name="Ireland A."/>
            <person name="Larimer J."/>
            <person name="McCowan C."/>
            <person name="Murphy C."/>
            <person name="Pearson M."/>
            <person name="Poon T.W."/>
            <person name="Priest M."/>
            <person name="Roberts A."/>
            <person name="Saif S."/>
            <person name="Shea T."/>
            <person name="Sykes S."/>
            <person name="Wortman J."/>
            <person name="Nusbaum C."/>
            <person name="Birren B."/>
        </authorList>
    </citation>
    <scope>NUCLEOTIDE SEQUENCE [LARGE SCALE GENOMIC DNA]</scope>
    <source>
        <strain evidence="1">APO3</strain>
    </source>
</reference>
<protein>
    <submittedName>
        <fullName evidence="1">Uncharacterized protein</fullName>
    </submittedName>
</protein>
<dbReference type="EMBL" id="KI913116">
    <property type="protein sequence ID" value="ETV86869.1"/>
    <property type="molecule type" value="Genomic_DNA"/>
</dbReference>
<name>W4H6E3_APHAT</name>
<dbReference type="VEuPathDB" id="FungiDB:H257_01913"/>
<dbReference type="RefSeq" id="XP_009823668.1">
    <property type="nucleotide sequence ID" value="XM_009825366.1"/>
</dbReference>
<proteinExistence type="predicted"/>
<dbReference type="AlphaFoldDB" id="W4H6E3"/>
<sequence length="120" mass="14078">MCRRSRGTGDLYYIICGTSSWSNRWRRFGERRGRPALDGFQRRLSWYCSNSAVTPRMRVQSILSTDRSCGCYGEVRLIASINVIPAMHRRLRLPMHSARTCVKRRLRYCFQEADARTPQE</sequence>
<evidence type="ECO:0000313" key="1">
    <source>
        <dbReference type="EMBL" id="ETV86869.1"/>
    </source>
</evidence>